<reference evidence="1" key="1">
    <citation type="submission" date="2020-03" db="EMBL/GenBank/DDBJ databases">
        <title>A mixture of massive structural variations and highly conserved coding sequences in Ustilaginoidea virens genome.</title>
        <authorList>
            <person name="Zhang K."/>
            <person name="Zhao Z."/>
            <person name="Zhang Z."/>
            <person name="Li Y."/>
            <person name="Hsiang T."/>
            <person name="Sun W."/>
        </authorList>
    </citation>
    <scope>NUCLEOTIDE SEQUENCE</scope>
    <source>
        <strain evidence="1">UV-8b</strain>
    </source>
</reference>
<evidence type="ECO:0000313" key="1">
    <source>
        <dbReference type="EMBL" id="QUC20890.1"/>
    </source>
</evidence>
<proteinExistence type="predicted"/>
<dbReference type="EMBL" id="CP072756">
    <property type="protein sequence ID" value="QUC20890.1"/>
    <property type="molecule type" value="Genomic_DNA"/>
</dbReference>
<dbReference type="GeneID" id="66065909"/>
<dbReference type="RefSeq" id="XP_042998563.1">
    <property type="nucleotide sequence ID" value="XM_043142629.1"/>
</dbReference>
<dbReference type="Proteomes" id="UP000027002">
    <property type="component" value="Chromosome 4"/>
</dbReference>
<sequence length="81" mass="8627">MRCFQLFSPGPDCAGATFQSSRVYGFLSVNNNANLRGARTDAGLQSESRGALPLSLALALGSWTEPGALEPWSGSYVYLLL</sequence>
<dbReference type="KEGG" id="uvi:66065909"/>
<evidence type="ECO:0000313" key="2">
    <source>
        <dbReference type="Proteomes" id="UP000027002"/>
    </source>
</evidence>
<keyword evidence="2" id="KW-1185">Reference proteome</keyword>
<dbReference type="AlphaFoldDB" id="A0A8E5HSL7"/>
<gene>
    <name evidence="1" type="ORF">UV8b_05131</name>
</gene>
<name>A0A8E5HSL7_USTVR</name>
<accession>A0A8E5HSL7</accession>
<organism evidence="1 2">
    <name type="scientific">Ustilaginoidea virens</name>
    <name type="common">Rice false smut fungus</name>
    <name type="synonym">Villosiclava virens</name>
    <dbReference type="NCBI Taxonomy" id="1159556"/>
    <lineage>
        <taxon>Eukaryota</taxon>
        <taxon>Fungi</taxon>
        <taxon>Dikarya</taxon>
        <taxon>Ascomycota</taxon>
        <taxon>Pezizomycotina</taxon>
        <taxon>Sordariomycetes</taxon>
        <taxon>Hypocreomycetidae</taxon>
        <taxon>Hypocreales</taxon>
        <taxon>Clavicipitaceae</taxon>
        <taxon>Ustilaginoidea</taxon>
    </lineage>
</organism>
<protein>
    <submittedName>
        <fullName evidence="1">Uncharacterized protein</fullName>
    </submittedName>
</protein>